<evidence type="ECO:0000313" key="2">
    <source>
        <dbReference type="Proteomes" id="UP000235584"/>
    </source>
</evidence>
<evidence type="ECO:0000313" key="1">
    <source>
        <dbReference type="EMBL" id="AUN99727.1"/>
    </source>
</evidence>
<gene>
    <name evidence="1" type="ORF">C0V70_16755</name>
</gene>
<dbReference type="Proteomes" id="UP000235584">
    <property type="component" value="Chromosome"/>
</dbReference>
<dbReference type="EMBL" id="CP025704">
    <property type="protein sequence ID" value="AUN99727.1"/>
    <property type="molecule type" value="Genomic_DNA"/>
</dbReference>
<sequence>MLTKMFIMTFFLFALTIAGNVQAAHDVFVCKCIAKGPGVDNKAGEKICSYSCNCNGYNKNEVPKTNILVSAEQLATSARSRDTWDMGSSICHGQYAYKASLSDPNWKIKVKFSPFTVNSYTDDVTYDEADQSVEVAIGVRYFLKRTPKAPEIREALRSQL</sequence>
<name>A0A2K9NW39_BACTC</name>
<accession>A0A2K9NW39</accession>
<protein>
    <submittedName>
        <fullName evidence="1">Uncharacterized protein</fullName>
    </submittedName>
</protein>
<dbReference type="KEGG" id="bsto:C0V70_16755"/>
<proteinExistence type="predicted"/>
<organism evidence="1 2">
    <name type="scientific">Bacteriovorax stolpii</name>
    <name type="common">Bdellovibrio stolpii</name>
    <dbReference type="NCBI Taxonomy" id="960"/>
    <lineage>
        <taxon>Bacteria</taxon>
        <taxon>Pseudomonadati</taxon>
        <taxon>Bdellovibrionota</taxon>
        <taxon>Bacteriovoracia</taxon>
        <taxon>Bacteriovoracales</taxon>
        <taxon>Bacteriovoracaceae</taxon>
        <taxon>Bacteriovorax</taxon>
    </lineage>
</organism>
<keyword evidence="2" id="KW-1185">Reference proteome</keyword>
<dbReference type="RefSeq" id="WP_102245018.1">
    <property type="nucleotide sequence ID" value="NZ_CP025704.1"/>
</dbReference>
<reference evidence="1 2" key="1">
    <citation type="submission" date="2018-01" db="EMBL/GenBank/DDBJ databases">
        <title>Complete genome sequence of Bacteriovorax stolpii DSM12778.</title>
        <authorList>
            <person name="Tang B."/>
            <person name="Chang J."/>
        </authorList>
    </citation>
    <scope>NUCLEOTIDE SEQUENCE [LARGE SCALE GENOMIC DNA]</scope>
    <source>
        <strain evidence="1 2">DSM 12778</strain>
    </source>
</reference>
<dbReference type="AlphaFoldDB" id="A0A2K9NW39"/>